<dbReference type="Pfam" id="PF00595">
    <property type="entry name" value="PDZ"/>
    <property type="match status" value="1"/>
</dbReference>
<comment type="caution">
    <text evidence="2">The sequence shown here is derived from an EMBL/GenBank/DDBJ whole genome shotgun (WGS) entry which is preliminary data.</text>
</comment>
<evidence type="ECO:0000259" key="1">
    <source>
        <dbReference type="PROSITE" id="PS50106"/>
    </source>
</evidence>
<dbReference type="SMART" id="SM00228">
    <property type="entry name" value="PDZ"/>
    <property type="match status" value="1"/>
</dbReference>
<dbReference type="Proteomes" id="UP000639419">
    <property type="component" value="Unassembled WGS sequence"/>
</dbReference>
<dbReference type="SUPFAM" id="SSF50156">
    <property type="entry name" value="PDZ domain-like"/>
    <property type="match status" value="1"/>
</dbReference>
<gene>
    <name evidence="2" type="ORF">GBZ26_07560</name>
</gene>
<evidence type="ECO:0000313" key="2">
    <source>
        <dbReference type="EMBL" id="NUB19068.1"/>
    </source>
</evidence>
<dbReference type="InterPro" id="IPR036034">
    <property type="entry name" value="PDZ_sf"/>
</dbReference>
<evidence type="ECO:0000313" key="3">
    <source>
        <dbReference type="Proteomes" id="UP000639419"/>
    </source>
</evidence>
<sequence>MRGTGLRPLFLPLLSGHTAPGDQRIRGSARARRGEADMMQRVCNAARAWMAALVAVSGAAMVSGCALDPAGLAIGAMNAASMPSEASLVADMVPSYRGTGCQALASLQKGYIDQLPTVDPAYREAVVVNIKAVRQVMAEQRCAAGGGAVAGAGSAPATTVTTGPNGIGGAVAGTAGPAAAPASEPQGAMGAAVGPLTPHLTQALGLESPRGLVVTALAPGKAAELSGIRGGDVILEVRGVAVDDVMQMRRVLGAVPSGQSVLVKLWRAREPRELIVGPIISDTPALPPGAVYADAPVLPAAPVRERFCVAQMTGSGLFSSSVHSPLFTVRNDGSEAESAKLTTAFWEAARKAQPGYWLAPHPRPTCNRDSTVCTSASADSDVLMMMCETDREKGAAVYEALRRDKPMTELPWSPPAP</sequence>
<feature type="domain" description="PDZ" evidence="1">
    <location>
        <begin position="204"/>
        <end position="269"/>
    </location>
</feature>
<dbReference type="Gene3D" id="2.30.42.10">
    <property type="match status" value="1"/>
</dbReference>
<protein>
    <submittedName>
        <fullName evidence="2">PDZ domain-containing protein</fullName>
    </submittedName>
</protein>
<proteinExistence type="predicted"/>
<name>A0ABX2KTU7_9PROT</name>
<organism evidence="2 3">
    <name type="scientific">Azospirillum formosense</name>
    <dbReference type="NCBI Taxonomy" id="861533"/>
    <lineage>
        <taxon>Bacteria</taxon>
        <taxon>Pseudomonadati</taxon>
        <taxon>Pseudomonadota</taxon>
        <taxon>Alphaproteobacteria</taxon>
        <taxon>Rhodospirillales</taxon>
        <taxon>Azospirillaceae</taxon>
        <taxon>Azospirillum</taxon>
    </lineage>
</organism>
<dbReference type="PROSITE" id="PS50106">
    <property type="entry name" value="PDZ"/>
    <property type="match status" value="1"/>
</dbReference>
<dbReference type="InterPro" id="IPR001478">
    <property type="entry name" value="PDZ"/>
</dbReference>
<dbReference type="EMBL" id="WHOR01000037">
    <property type="protein sequence ID" value="NUB19068.1"/>
    <property type="molecule type" value="Genomic_DNA"/>
</dbReference>
<keyword evidence="3" id="KW-1185">Reference proteome</keyword>
<reference evidence="2 3" key="1">
    <citation type="submission" date="2019-10" db="EMBL/GenBank/DDBJ databases">
        <title>Genome sequence of Azospirillum formosense CC-Nfb-7.</title>
        <authorList>
            <person name="Ambrosini A."/>
            <person name="Sant'Anna F.H."/>
            <person name="Cassan F.D."/>
            <person name="Souza E.M."/>
            <person name="Passaglia L.M.P."/>
        </authorList>
    </citation>
    <scope>NUCLEOTIDE SEQUENCE [LARGE SCALE GENOMIC DNA]</scope>
    <source>
        <strain evidence="2 3">CC-NFb-7</strain>
    </source>
</reference>
<accession>A0ABX2KTU7</accession>